<dbReference type="GO" id="GO:0003676">
    <property type="term" value="F:nucleic acid binding"/>
    <property type="evidence" value="ECO:0007669"/>
    <property type="project" value="InterPro"/>
</dbReference>
<evidence type="ECO:0000313" key="3">
    <source>
        <dbReference type="Proteomes" id="UP001188597"/>
    </source>
</evidence>
<dbReference type="InterPro" id="IPR036397">
    <property type="entry name" value="RNaseH_sf"/>
</dbReference>
<dbReference type="Gene3D" id="3.10.20.370">
    <property type="match status" value="1"/>
</dbReference>
<dbReference type="PANTHER" id="PTHR48475">
    <property type="entry name" value="RIBONUCLEASE H"/>
    <property type="match status" value="1"/>
</dbReference>
<accession>A0AA88VXY0</accession>
<feature type="domain" description="Reverse transcriptase/retrotransposon-derived protein RNase H-like" evidence="1">
    <location>
        <begin position="74"/>
        <end position="172"/>
    </location>
</feature>
<dbReference type="PANTHER" id="PTHR48475:SF2">
    <property type="entry name" value="RIBONUCLEASE H"/>
    <property type="match status" value="1"/>
</dbReference>
<dbReference type="Gene3D" id="3.30.70.270">
    <property type="match status" value="1"/>
</dbReference>
<dbReference type="Gene3D" id="3.30.420.10">
    <property type="entry name" value="Ribonuclease H-like superfamily/Ribonuclease H"/>
    <property type="match status" value="1"/>
</dbReference>
<dbReference type="SUPFAM" id="SSF56672">
    <property type="entry name" value="DNA/RNA polymerases"/>
    <property type="match status" value="1"/>
</dbReference>
<sequence>MQRGEPVENLVSIEVYRGEEDKAVRIGSNIKEDTKLELVNLLRTYADVFAWTTADMPGIDPKVITHRKAKNFAWTDDCQTSFEELKTYLSSPPLLTKSFPGEDLFLYLLVTEVAVSGVLVREEDGVQKPIYYVSKILQDVETRYPKINRIALALIISARHLRPYFQSHSIVVLTDQPLRMVLLSLEASGRLVNWSIELGEFDIQYKPRTAIKAQALADFIVECTLPEEPPQLVISEVTDPWNLYVDGSSAVRTVKFKNFTIHQIPRDQNTQADTLSRLASAEATDVRRSVYLEFLKDHSISSQTEIGIIDQEPCWMDTIIKFLSTGELPSERHEARNLHVKAARYTLVEGLKKKLDEAKGAWVDELPKVLWAYRTTPHSVTGETPFLLCYGTEAMLPVEIRVPTIRALHFNKVYNENGLRANLDLVEEARTQAHE</sequence>
<evidence type="ECO:0000313" key="2">
    <source>
        <dbReference type="EMBL" id="KAK3015983.1"/>
    </source>
</evidence>
<dbReference type="InterPro" id="IPR012337">
    <property type="entry name" value="RNaseH-like_sf"/>
</dbReference>
<proteinExistence type="predicted"/>
<protein>
    <recommendedName>
        <fullName evidence="1">Reverse transcriptase/retrotransposon-derived protein RNase H-like domain-containing protein</fullName>
    </recommendedName>
</protein>
<dbReference type="InterPro" id="IPR043502">
    <property type="entry name" value="DNA/RNA_pol_sf"/>
</dbReference>
<dbReference type="InterPro" id="IPR041577">
    <property type="entry name" value="RT_RNaseH_2"/>
</dbReference>
<dbReference type="InterPro" id="IPR043128">
    <property type="entry name" value="Rev_trsase/Diguanyl_cyclase"/>
</dbReference>
<organism evidence="2 3">
    <name type="scientific">Escallonia herrerae</name>
    <dbReference type="NCBI Taxonomy" id="1293975"/>
    <lineage>
        <taxon>Eukaryota</taxon>
        <taxon>Viridiplantae</taxon>
        <taxon>Streptophyta</taxon>
        <taxon>Embryophyta</taxon>
        <taxon>Tracheophyta</taxon>
        <taxon>Spermatophyta</taxon>
        <taxon>Magnoliopsida</taxon>
        <taxon>eudicotyledons</taxon>
        <taxon>Gunneridae</taxon>
        <taxon>Pentapetalae</taxon>
        <taxon>asterids</taxon>
        <taxon>campanulids</taxon>
        <taxon>Escalloniales</taxon>
        <taxon>Escalloniaceae</taxon>
        <taxon>Escallonia</taxon>
    </lineage>
</organism>
<dbReference type="Proteomes" id="UP001188597">
    <property type="component" value="Unassembled WGS sequence"/>
</dbReference>
<name>A0AA88VXY0_9ASTE</name>
<dbReference type="Pfam" id="PF17919">
    <property type="entry name" value="RT_RNaseH_2"/>
    <property type="match status" value="1"/>
</dbReference>
<keyword evidence="3" id="KW-1185">Reference proteome</keyword>
<dbReference type="AlphaFoldDB" id="A0AA88VXY0"/>
<dbReference type="EMBL" id="JAVXUP010001098">
    <property type="protein sequence ID" value="KAK3015983.1"/>
    <property type="molecule type" value="Genomic_DNA"/>
</dbReference>
<comment type="caution">
    <text evidence="2">The sequence shown here is derived from an EMBL/GenBank/DDBJ whole genome shotgun (WGS) entry which is preliminary data.</text>
</comment>
<gene>
    <name evidence="2" type="ORF">RJ639_006679</name>
</gene>
<dbReference type="SUPFAM" id="SSF53098">
    <property type="entry name" value="Ribonuclease H-like"/>
    <property type="match status" value="1"/>
</dbReference>
<reference evidence="2" key="1">
    <citation type="submission" date="2022-12" db="EMBL/GenBank/DDBJ databases">
        <title>Draft genome assemblies for two species of Escallonia (Escalloniales).</title>
        <authorList>
            <person name="Chanderbali A."/>
            <person name="Dervinis C."/>
            <person name="Anghel I."/>
            <person name="Soltis D."/>
            <person name="Soltis P."/>
            <person name="Zapata F."/>
        </authorList>
    </citation>
    <scope>NUCLEOTIDE SEQUENCE</scope>
    <source>
        <strain evidence="2">UCBG64.0493</strain>
        <tissue evidence="2">Leaf</tissue>
    </source>
</reference>
<evidence type="ECO:0000259" key="1">
    <source>
        <dbReference type="Pfam" id="PF17919"/>
    </source>
</evidence>